<dbReference type="PANTHER" id="PTHR47326">
    <property type="entry name" value="TRANSPOSABLE ELEMENT TC3 TRANSPOSASE-LIKE PROTEIN"/>
    <property type="match status" value="1"/>
</dbReference>
<name>A0A4Y2EFC6_ARAVE</name>
<protein>
    <recommendedName>
        <fullName evidence="3">Tc1-like transposase DDE domain-containing protein</fullName>
    </recommendedName>
</protein>
<dbReference type="InterPro" id="IPR036397">
    <property type="entry name" value="RNaseH_sf"/>
</dbReference>
<dbReference type="PANTHER" id="PTHR47326:SF1">
    <property type="entry name" value="HTH PSQ-TYPE DOMAIN-CONTAINING PROTEIN"/>
    <property type="match status" value="1"/>
</dbReference>
<sequence>MNDTHDRKEEGERCSQSCSEAGNCKLKEEMVEKDVKGYADEEHFSLSGNVNYKNCVHWAEENPRYEASAPLHEVKVIVWCGIGSTFVLCPYFSEDVTSISMKTCSITNSRYTTMLQNYVIPELHKGNVVNDIVCIQDGAPTHVATCVRQVLQQHFGDRVIYHNFGVFWPPRYPGLTPMDFWFLGYLKSKVYTPNPRDLSEMKDAIKHEVIQAPPCYVRHCWKKSPVCNALSSAKVGTLKTWNSNKRFFPFPLLCCHWSFTMLSFENVLRRQFSS</sequence>
<organism evidence="1 2">
    <name type="scientific">Araneus ventricosus</name>
    <name type="common">Orbweaver spider</name>
    <name type="synonym">Epeira ventricosa</name>
    <dbReference type="NCBI Taxonomy" id="182803"/>
    <lineage>
        <taxon>Eukaryota</taxon>
        <taxon>Metazoa</taxon>
        <taxon>Ecdysozoa</taxon>
        <taxon>Arthropoda</taxon>
        <taxon>Chelicerata</taxon>
        <taxon>Arachnida</taxon>
        <taxon>Araneae</taxon>
        <taxon>Araneomorphae</taxon>
        <taxon>Entelegynae</taxon>
        <taxon>Araneoidea</taxon>
        <taxon>Araneidae</taxon>
        <taxon>Araneus</taxon>
    </lineage>
</organism>
<dbReference type="GO" id="GO:0003676">
    <property type="term" value="F:nucleic acid binding"/>
    <property type="evidence" value="ECO:0007669"/>
    <property type="project" value="InterPro"/>
</dbReference>
<evidence type="ECO:0008006" key="3">
    <source>
        <dbReference type="Google" id="ProtNLM"/>
    </source>
</evidence>
<evidence type="ECO:0000313" key="1">
    <source>
        <dbReference type="EMBL" id="GBM27853.1"/>
    </source>
</evidence>
<dbReference type="AlphaFoldDB" id="A0A4Y2EFC6"/>
<gene>
    <name evidence="1" type="ORF">AVEN_66405_1</name>
</gene>
<accession>A0A4Y2EFC6</accession>
<comment type="caution">
    <text evidence="1">The sequence shown here is derived from an EMBL/GenBank/DDBJ whole genome shotgun (WGS) entry which is preliminary data.</text>
</comment>
<evidence type="ECO:0000313" key="2">
    <source>
        <dbReference type="Proteomes" id="UP000499080"/>
    </source>
</evidence>
<dbReference type="EMBL" id="BGPR01000596">
    <property type="protein sequence ID" value="GBM27853.1"/>
    <property type="molecule type" value="Genomic_DNA"/>
</dbReference>
<dbReference type="Gene3D" id="3.30.420.10">
    <property type="entry name" value="Ribonuclease H-like superfamily/Ribonuclease H"/>
    <property type="match status" value="1"/>
</dbReference>
<reference evidence="1 2" key="1">
    <citation type="journal article" date="2019" name="Sci. Rep.">
        <title>Orb-weaving spider Araneus ventricosus genome elucidates the spidroin gene catalogue.</title>
        <authorList>
            <person name="Kono N."/>
            <person name="Nakamura H."/>
            <person name="Ohtoshi R."/>
            <person name="Moran D.A.P."/>
            <person name="Shinohara A."/>
            <person name="Yoshida Y."/>
            <person name="Fujiwara M."/>
            <person name="Mori M."/>
            <person name="Tomita M."/>
            <person name="Arakawa K."/>
        </authorList>
    </citation>
    <scope>NUCLEOTIDE SEQUENCE [LARGE SCALE GENOMIC DNA]</scope>
</reference>
<dbReference type="Proteomes" id="UP000499080">
    <property type="component" value="Unassembled WGS sequence"/>
</dbReference>
<proteinExistence type="predicted"/>
<keyword evidence="2" id="KW-1185">Reference proteome</keyword>
<dbReference type="OrthoDB" id="6469498at2759"/>